<reference evidence="2 3" key="1">
    <citation type="journal article" date="2019" name="Int. J. Syst. Evol. Microbiol.">
        <title>The Global Catalogue of Microorganisms (GCM) 10K type strain sequencing project: providing services to taxonomists for standard genome sequencing and annotation.</title>
        <authorList>
            <consortium name="The Broad Institute Genomics Platform"/>
            <consortium name="The Broad Institute Genome Sequencing Center for Infectious Disease"/>
            <person name="Wu L."/>
            <person name="Ma J."/>
        </authorList>
    </citation>
    <scope>NUCLEOTIDE SEQUENCE [LARGE SCALE GENOMIC DNA]</scope>
    <source>
        <strain evidence="2 3">JCM 13004</strain>
    </source>
</reference>
<gene>
    <name evidence="2" type="ORF">GCM10009665_75960</name>
</gene>
<keyword evidence="3" id="KW-1185">Reference proteome</keyword>
<feature type="region of interest" description="Disordered" evidence="1">
    <location>
        <begin position="1"/>
        <end position="21"/>
    </location>
</feature>
<protein>
    <submittedName>
        <fullName evidence="2">Uncharacterized protein</fullName>
    </submittedName>
</protein>
<name>A0ABN1T7M4_9ACTN</name>
<comment type="caution">
    <text evidence="2">The sequence shown here is derived from an EMBL/GenBank/DDBJ whole genome shotgun (WGS) entry which is preliminary data.</text>
</comment>
<accession>A0ABN1T7M4</accession>
<sequence length="343" mass="37309">MPTRHEPGAEEQAPSPRAVRTPAQGAVSAAALLPRNGAPVSPRALLSLQRRIGNAAVGAMLAQDPQARSPAPQSDGRPAVVQRLKPFPERMADYKNAVRKNKSATSTSTANRSRAVAAFAPVGGDEAKEEDREDRPLRLVQVEERTDDYTTALLNPEANPPTAGGSFTNLYGRHGADNIAVMMENYRAPTETYTASEAFLHQWSAVHRSLGSDFEDNALPKQVKTHLGPAGDGEFPAPDELPSSIYRQNISGTQAKKALEKLLPDGPLDFADGSDTYREIMETVNGKSTLNIVRTFNNAWTTFNEAQRARGAAERPVRPYRIPSGSLVKDGTNFHLRFDLTRD</sequence>
<evidence type="ECO:0000313" key="3">
    <source>
        <dbReference type="Proteomes" id="UP001500037"/>
    </source>
</evidence>
<proteinExistence type="predicted"/>
<organism evidence="2 3">
    <name type="scientific">Kitasatospora nipponensis</name>
    <dbReference type="NCBI Taxonomy" id="258049"/>
    <lineage>
        <taxon>Bacteria</taxon>
        <taxon>Bacillati</taxon>
        <taxon>Actinomycetota</taxon>
        <taxon>Actinomycetes</taxon>
        <taxon>Kitasatosporales</taxon>
        <taxon>Streptomycetaceae</taxon>
        <taxon>Kitasatospora</taxon>
    </lineage>
</organism>
<evidence type="ECO:0000313" key="2">
    <source>
        <dbReference type="EMBL" id="GAA1069093.1"/>
    </source>
</evidence>
<dbReference type="RefSeq" id="WP_344446848.1">
    <property type="nucleotide sequence ID" value="NZ_BAAALF010000308.1"/>
</dbReference>
<dbReference type="EMBL" id="BAAALF010000308">
    <property type="protein sequence ID" value="GAA1069093.1"/>
    <property type="molecule type" value="Genomic_DNA"/>
</dbReference>
<evidence type="ECO:0000256" key="1">
    <source>
        <dbReference type="SAM" id="MobiDB-lite"/>
    </source>
</evidence>
<dbReference type="Proteomes" id="UP001500037">
    <property type="component" value="Unassembled WGS sequence"/>
</dbReference>